<dbReference type="GO" id="GO:0008821">
    <property type="term" value="F:crossover junction DNA endonuclease activity"/>
    <property type="evidence" value="ECO:0007669"/>
    <property type="project" value="UniProtKB-ARBA"/>
</dbReference>
<dbReference type="Proteomes" id="UP001162156">
    <property type="component" value="Unassembled WGS sequence"/>
</dbReference>
<comment type="similarity">
    <text evidence="12">Belongs to the XPG/RAD2 endonuclease family. GEN subfamily.</text>
</comment>
<keyword evidence="10" id="KW-0234">DNA repair</keyword>
<evidence type="ECO:0000313" key="14">
    <source>
        <dbReference type="EMBL" id="KAJ8964829.1"/>
    </source>
</evidence>
<evidence type="ECO:0000313" key="15">
    <source>
        <dbReference type="Proteomes" id="UP001162156"/>
    </source>
</evidence>
<dbReference type="GO" id="GO:0006281">
    <property type="term" value="P:DNA repair"/>
    <property type="evidence" value="ECO:0007669"/>
    <property type="project" value="UniProtKB-KW"/>
</dbReference>
<dbReference type="PANTHER" id="PTHR16171:SF7">
    <property type="entry name" value="DNA REPAIR PROTEIN RAD2"/>
    <property type="match status" value="1"/>
</dbReference>
<dbReference type="GO" id="GO:0005634">
    <property type="term" value="C:nucleus"/>
    <property type="evidence" value="ECO:0007669"/>
    <property type="project" value="UniProtKB-SubCell"/>
</dbReference>
<dbReference type="PANTHER" id="PTHR16171">
    <property type="entry name" value="DNA REPAIR PROTEIN COMPLEMENTING XP-G CELLS-RELATED"/>
    <property type="match status" value="1"/>
</dbReference>
<dbReference type="Pfam" id="PF00867">
    <property type="entry name" value="XPG_I"/>
    <property type="match status" value="1"/>
</dbReference>
<evidence type="ECO:0000256" key="12">
    <source>
        <dbReference type="ARBA" id="ARBA00038112"/>
    </source>
</evidence>
<evidence type="ECO:0000259" key="13">
    <source>
        <dbReference type="SMART" id="SM00484"/>
    </source>
</evidence>
<keyword evidence="9" id="KW-0460">Magnesium</keyword>
<evidence type="ECO:0000256" key="7">
    <source>
        <dbReference type="ARBA" id="ARBA00022763"/>
    </source>
</evidence>
<evidence type="ECO:0000256" key="2">
    <source>
        <dbReference type="ARBA" id="ARBA00004123"/>
    </source>
</evidence>
<keyword evidence="3" id="KW-0597">Phosphoprotein</keyword>
<reference evidence="14" key="1">
    <citation type="journal article" date="2023" name="Insect Mol. Biol.">
        <title>Genome sequencing provides insights into the evolution of gene families encoding plant cell wall-degrading enzymes in longhorned beetles.</title>
        <authorList>
            <person name="Shin N.R."/>
            <person name="Okamura Y."/>
            <person name="Kirsch R."/>
            <person name="Pauchet Y."/>
        </authorList>
    </citation>
    <scope>NUCLEOTIDE SEQUENCE</scope>
    <source>
        <strain evidence="14">RBIC_L_NR</strain>
    </source>
</reference>
<dbReference type="EMBL" id="JANEYF010001313">
    <property type="protein sequence ID" value="KAJ8964829.1"/>
    <property type="molecule type" value="Genomic_DNA"/>
</dbReference>
<evidence type="ECO:0000256" key="1">
    <source>
        <dbReference type="ARBA" id="ARBA00001946"/>
    </source>
</evidence>
<dbReference type="CDD" id="cd09868">
    <property type="entry name" value="PIN_XPG_RAD2"/>
    <property type="match status" value="1"/>
</dbReference>
<comment type="subcellular location">
    <subcellularLocation>
        <location evidence="2">Nucleus</location>
    </subcellularLocation>
</comment>
<name>A0AAV8ZJ36_9CUCU</name>
<dbReference type="InterPro" id="IPR019974">
    <property type="entry name" value="XPG_CS"/>
</dbReference>
<accession>A0AAV8ZJ36</accession>
<gene>
    <name evidence="14" type="ORF">NQ314_004637</name>
</gene>
<dbReference type="SMART" id="SM00484">
    <property type="entry name" value="XPGI"/>
    <property type="match status" value="1"/>
</dbReference>
<dbReference type="InterPro" id="IPR008918">
    <property type="entry name" value="HhH2"/>
</dbReference>
<evidence type="ECO:0000256" key="11">
    <source>
        <dbReference type="ARBA" id="ARBA00023242"/>
    </source>
</evidence>
<evidence type="ECO:0000256" key="5">
    <source>
        <dbReference type="ARBA" id="ARBA00022723"/>
    </source>
</evidence>
<keyword evidence="8" id="KW-0378">Hydrolase</keyword>
<evidence type="ECO:0000256" key="6">
    <source>
        <dbReference type="ARBA" id="ARBA00022759"/>
    </source>
</evidence>
<keyword evidence="4" id="KW-0540">Nuclease</keyword>
<evidence type="ECO:0000256" key="8">
    <source>
        <dbReference type="ARBA" id="ARBA00022801"/>
    </source>
</evidence>
<comment type="cofactor">
    <cofactor evidence="1">
        <name>Mg(2+)</name>
        <dbReference type="ChEBI" id="CHEBI:18420"/>
    </cofactor>
</comment>
<dbReference type="SMART" id="SM00279">
    <property type="entry name" value="HhH2"/>
    <property type="match status" value="1"/>
</dbReference>
<sequence length="136" mass="15327">MKDLLELFGVPYIVAPMEAEAQCAFLDEIELTDGTITDDSDIWLFGGRTVYKNFFNQSKYVMEFKAEDIKHNFKLTREQMILFALLVGSDYTTGIQGVGPVTALEILACFPPIPIKRIQSFTCSANIRAKRIPLLV</sequence>
<keyword evidence="11" id="KW-0539">Nucleus</keyword>
<evidence type="ECO:0000256" key="9">
    <source>
        <dbReference type="ARBA" id="ARBA00022842"/>
    </source>
</evidence>
<proteinExistence type="inferred from homology"/>
<keyword evidence="6" id="KW-0255">Endonuclease</keyword>
<keyword evidence="7" id="KW-0227">DNA damage</keyword>
<dbReference type="InterPro" id="IPR029060">
    <property type="entry name" value="PIN-like_dom_sf"/>
</dbReference>
<organism evidence="14 15">
    <name type="scientific">Rhamnusium bicolor</name>
    <dbReference type="NCBI Taxonomy" id="1586634"/>
    <lineage>
        <taxon>Eukaryota</taxon>
        <taxon>Metazoa</taxon>
        <taxon>Ecdysozoa</taxon>
        <taxon>Arthropoda</taxon>
        <taxon>Hexapoda</taxon>
        <taxon>Insecta</taxon>
        <taxon>Pterygota</taxon>
        <taxon>Neoptera</taxon>
        <taxon>Endopterygota</taxon>
        <taxon>Coleoptera</taxon>
        <taxon>Polyphaga</taxon>
        <taxon>Cucujiformia</taxon>
        <taxon>Chrysomeloidea</taxon>
        <taxon>Cerambycidae</taxon>
        <taxon>Lepturinae</taxon>
        <taxon>Rhagiini</taxon>
        <taxon>Rhamnusium</taxon>
    </lineage>
</organism>
<dbReference type="PRINTS" id="PR00853">
    <property type="entry name" value="XPGRADSUPER"/>
</dbReference>
<dbReference type="GO" id="GO:0000400">
    <property type="term" value="F:four-way junction DNA binding"/>
    <property type="evidence" value="ECO:0007669"/>
    <property type="project" value="UniProtKB-ARBA"/>
</dbReference>
<keyword evidence="15" id="KW-1185">Reference proteome</keyword>
<dbReference type="PROSITE" id="PS00842">
    <property type="entry name" value="XPG_2"/>
    <property type="match status" value="1"/>
</dbReference>
<dbReference type="Gene3D" id="3.40.50.1010">
    <property type="entry name" value="5'-nuclease"/>
    <property type="match status" value="1"/>
</dbReference>
<dbReference type="InterPro" id="IPR006084">
    <property type="entry name" value="XPG/Rad2"/>
</dbReference>
<dbReference type="GO" id="GO:0046872">
    <property type="term" value="F:metal ion binding"/>
    <property type="evidence" value="ECO:0007669"/>
    <property type="project" value="UniProtKB-KW"/>
</dbReference>
<comment type="caution">
    <text evidence="14">The sequence shown here is derived from an EMBL/GenBank/DDBJ whole genome shotgun (WGS) entry which is preliminary data.</text>
</comment>
<evidence type="ECO:0000256" key="4">
    <source>
        <dbReference type="ARBA" id="ARBA00022722"/>
    </source>
</evidence>
<dbReference type="GO" id="GO:0017108">
    <property type="term" value="F:5'-flap endonuclease activity"/>
    <property type="evidence" value="ECO:0007669"/>
    <property type="project" value="UniProtKB-ARBA"/>
</dbReference>
<dbReference type="FunFam" id="1.10.150.20:FF:000030">
    <property type="entry name" value="Flap endonuclease GEN-like 1"/>
    <property type="match status" value="1"/>
</dbReference>
<feature type="domain" description="XPG-I" evidence="13">
    <location>
        <begin position="6"/>
        <end position="75"/>
    </location>
</feature>
<dbReference type="AlphaFoldDB" id="A0AAV8ZJ36"/>
<evidence type="ECO:0000256" key="10">
    <source>
        <dbReference type="ARBA" id="ARBA00023204"/>
    </source>
</evidence>
<dbReference type="SUPFAM" id="SSF88723">
    <property type="entry name" value="PIN domain-like"/>
    <property type="match status" value="1"/>
</dbReference>
<evidence type="ECO:0000256" key="3">
    <source>
        <dbReference type="ARBA" id="ARBA00022553"/>
    </source>
</evidence>
<dbReference type="GO" id="GO:0003697">
    <property type="term" value="F:single-stranded DNA binding"/>
    <property type="evidence" value="ECO:0007669"/>
    <property type="project" value="TreeGrafter"/>
</dbReference>
<dbReference type="InterPro" id="IPR006086">
    <property type="entry name" value="XPG-I_dom"/>
</dbReference>
<protein>
    <recommendedName>
        <fullName evidence="13">XPG-I domain-containing protein</fullName>
    </recommendedName>
</protein>
<keyword evidence="5" id="KW-0479">Metal-binding</keyword>
<dbReference type="Gene3D" id="1.10.150.20">
    <property type="entry name" value="5' to 3' exonuclease, C-terminal subdomain"/>
    <property type="match status" value="1"/>
</dbReference>